<dbReference type="Gene3D" id="3.40.50.300">
    <property type="entry name" value="P-loop containing nucleotide triphosphate hydrolases"/>
    <property type="match status" value="1"/>
</dbReference>
<dbReference type="Pfam" id="PF00004">
    <property type="entry name" value="AAA"/>
    <property type="match status" value="1"/>
</dbReference>
<feature type="domain" description="ATPase AAA-type core" evidence="3">
    <location>
        <begin position="134"/>
        <end position="284"/>
    </location>
</feature>
<dbReference type="GO" id="GO:0005524">
    <property type="term" value="F:ATP binding"/>
    <property type="evidence" value="ECO:0007669"/>
    <property type="project" value="InterPro"/>
</dbReference>
<dbReference type="STRING" id="559304.G8YL17"/>
<dbReference type="FunCoup" id="G8YL17">
    <property type="interactions" value="1772"/>
</dbReference>
<evidence type="ECO:0000259" key="3">
    <source>
        <dbReference type="Pfam" id="PF00004"/>
    </source>
</evidence>
<dbReference type="EMBL" id="FO082054">
    <property type="protein sequence ID" value="CCE88751.1"/>
    <property type="molecule type" value="Genomic_DNA"/>
</dbReference>
<dbReference type="GO" id="GO:0051301">
    <property type="term" value="P:cell division"/>
    <property type="evidence" value="ECO:0007669"/>
    <property type="project" value="UniProtKB-UniRule"/>
</dbReference>
<sequence length="532" mass="58933">MKRRFENSLSPVSKKLKNNDEICGRKGSMLADCSNIMLNSPPVTPEKRRFVDIRDDSEGKESAKKKLSFITPPATPQKCRETSVYSKAKALFQRGSNHTGSTGSSHLVGRESEAEALNEFCLSNIRKGVSNSLYICGPPGTGKSAQVDVSFQYLSQSVGRSQSSHVSTIEGKKVKFIRVNCMPISKPESIFHEIYCALNPSDKLSVSYTKRKTEDDLFSLLSQGSDVDSAVILLDEMDCLITRDQQVLFQLFNLASERKNSSFKTNIILVCISNALDLMDKFLPILKRNALSPQALPFLPYAADQIKRIIVSKLQLLRGSEQDKENIPPAMGPPIMHPAAIQLCCRKSGSVTGDLRKAFDICYKSIEMVEMSLTNQKEPTQYTVETAPKVQISHIAKVCQNSFANNMNSQLDNLNLLQKTVLCCLVVHERNNCASIFNRVELTVNFFYDVYVKISKDHFAGLLGAVKKSEFLEIISTLEASSAVVISATKHSRNDSMDLGGKLVKANISFDALLKCTNDIGILRNLLHSSAH</sequence>
<dbReference type="GO" id="GO:0033314">
    <property type="term" value="P:mitotic DNA replication checkpoint signaling"/>
    <property type="evidence" value="ECO:0007669"/>
    <property type="project" value="TreeGrafter"/>
</dbReference>
<dbReference type="Gene3D" id="1.10.8.60">
    <property type="match status" value="1"/>
</dbReference>
<organism evidence="5 6">
    <name type="scientific">Pichia sorbitophila (strain ATCC MYA-4447 / BCRC 22081 / CBS 7064 / NBRC 10061 / NRRL Y-12695)</name>
    <name type="common">Hybrid yeast</name>
    <dbReference type="NCBI Taxonomy" id="559304"/>
    <lineage>
        <taxon>Eukaryota</taxon>
        <taxon>Fungi</taxon>
        <taxon>Dikarya</taxon>
        <taxon>Ascomycota</taxon>
        <taxon>Saccharomycotina</taxon>
        <taxon>Pichiomycetes</taxon>
        <taxon>Debaryomycetaceae</taxon>
        <taxon>Millerozyma</taxon>
    </lineage>
</organism>
<dbReference type="OMA" id="WPTDEVY"/>
<evidence type="ECO:0000313" key="5">
    <source>
        <dbReference type="EMBL" id="CCE88751.1"/>
    </source>
</evidence>
<dbReference type="Proteomes" id="UP000005222">
    <property type="component" value="Chromosome F"/>
</dbReference>
<dbReference type="PANTHER" id="PTHR10763:SF26">
    <property type="entry name" value="CELL DIVISION CONTROL PROTEIN 6 HOMOLOG"/>
    <property type="match status" value="1"/>
</dbReference>
<dbReference type="InterPro" id="IPR016314">
    <property type="entry name" value="Cdc6/18"/>
</dbReference>
<evidence type="ECO:0000256" key="1">
    <source>
        <dbReference type="ARBA" id="ARBA00022705"/>
    </source>
</evidence>
<accession>G8YL17</accession>
<dbReference type="CDD" id="cd00009">
    <property type="entry name" value="AAA"/>
    <property type="match status" value="1"/>
</dbReference>
<keyword evidence="1" id="KW-0235">DNA replication</keyword>
<dbReference type="GO" id="GO:0016887">
    <property type="term" value="F:ATP hydrolysis activity"/>
    <property type="evidence" value="ECO:0007669"/>
    <property type="project" value="InterPro"/>
</dbReference>
<proteinExistence type="inferred from homology"/>
<dbReference type="InParanoid" id="G8YL17"/>
<evidence type="ECO:0000259" key="4">
    <source>
        <dbReference type="Pfam" id="PF22606"/>
    </source>
</evidence>
<dbReference type="GO" id="GO:0003688">
    <property type="term" value="F:DNA replication origin binding"/>
    <property type="evidence" value="ECO:0007669"/>
    <property type="project" value="TreeGrafter"/>
</dbReference>
<dbReference type="GO" id="GO:0005634">
    <property type="term" value="C:nucleus"/>
    <property type="evidence" value="ECO:0007669"/>
    <property type="project" value="TreeGrafter"/>
</dbReference>
<dbReference type="InterPro" id="IPR050311">
    <property type="entry name" value="ORC1/CDC6"/>
</dbReference>
<keyword evidence="6" id="KW-1185">Reference proteome</keyword>
<dbReference type="InterPro" id="IPR027417">
    <property type="entry name" value="P-loop_NTPase"/>
</dbReference>
<dbReference type="AlphaFoldDB" id="G8YL17"/>
<dbReference type="SUPFAM" id="SSF52540">
    <property type="entry name" value="P-loop containing nucleoside triphosphate hydrolases"/>
    <property type="match status" value="1"/>
</dbReference>
<dbReference type="InterPro" id="IPR054425">
    <property type="entry name" value="Cdc6_ORC1-like_ATPase_lid"/>
</dbReference>
<dbReference type="InterPro" id="IPR003959">
    <property type="entry name" value="ATPase_AAA_core"/>
</dbReference>
<dbReference type="eggNOG" id="KOG2227">
    <property type="taxonomic scope" value="Eukaryota"/>
</dbReference>
<dbReference type="PANTHER" id="PTHR10763">
    <property type="entry name" value="CELL DIVISION CONTROL PROTEIN 6-RELATED"/>
    <property type="match status" value="1"/>
</dbReference>
<comment type="similarity">
    <text evidence="2">Belongs to the CDC6/cdc18 family.</text>
</comment>
<dbReference type="OrthoDB" id="1926878at2759"/>
<dbReference type="GO" id="GO:0006270">
    <property type="term" value="P:DNA replication initiation"/>
    <property type="evidence" value="ECO:0007669"/>
    <property type="project" value="UniProtKB-UniRule"/>
</dbReference>
<evidence type="ECO:0000256" key="2">
    <source>
        <dbReference type="PIRNR" id="PIRNR001767"/>
    </source>
</evidence>
<name>G8YL17_PICSO</name>
<feature type="domain" description="Cdc6/ORC1-like ATPase lid" evidence="4">
    <location>
        <begin position="301"/>
        <end position="371"/>
    </location>
</feature>
<protein>
    <recommendedName>
        <fullName evidence="2">Cell division control protein</fullName>
    </recommendedName>
</protein>
<dbReference type="Pfam" id="PF22606">
    <property type="entry name" value="Cdc6-ORC-like_ATPase_lid"/>
    <property type="match status" value="1"/>
</dbReference>
<dbReference type="PIRSF" id="PIRSF001767">
    <property type="entry name" value="Cdc6"/>
    <property type="match status" value="1"/>
</dbReference>
<gene>
    <name evidence="5" type="primary">Piso0_001530</name>
    <name evidence="5" type="ORF">GNLVRS01_PISO0F08431g</name>
</gene>
<reference evidence="5 6" key="1">
    <citation type="journal article" date="2012" name="G3 (Bethesda)">
        <title>Pichia sorbitophila, an interspecies yeast hybrid reveals early steps of genome resolution following polyploidization.</title>
        <authorList>
            <person name="Leh Louis V."/>
            <person name="Despons L."/>
            <person name="Friedrich A."/>
            <person name="Martin T."/>
            <person name="Durrens P."/>
            <person name="Casaregola S."/>
            <person name="Neuveglise C."/>
            <person name="Fairhead C."/>
            <person name="Marck C."/>
            <person name="Cruz J.A."/>
            <person name="Straub M.L."/>
            <person name="Kugler V."/>
            <person name="Sacerdot C."/>
            <person name="Uzunov Z."/>
            <person name="Thierry A."/>
            <person name="Weiss S."/>
            <person name="Bleykasten C."/>
            <person name="De Montigny J."/>
            <person name="Jacques N."/>
            <person name="Jung P."/>
            <person name="Lemaire M."/>
            <person name="Mallet S."/>
            <person name="Morel G."/>
            <person name="Richard G.F."/>
            <person name="Sarkar A."/>
            <person name="Savel G."/>
            <person name="Schacherer J."/>
            <person name="Seret M.L."/>
            <person name="Talla E."/>
            <person name="Samson G."/>
            <person name="Jubin C."/>
            <person name="Poulain J."/>
            <person name="Vacherie B."/>
            <person name="Barbe V."/>
            <person name="Pelletier E."/>
            <person name="Sherman D.J."/>
            <person name="Westhof E."/>
            <person name="Weissenbach J."/>
            <person name="Baret P.V."/>
            <person name="Wincker P."/>
            <person name="Gaillardin C."/>
            <person name="Dujon B."/>
            <person name="Souciet J.L."/>
        </authorList>
    </citation>
    <scope>NUCLEOTIDE SEQUENCE [LARGE SCALE GENOMIC DNA]</scope>
    <source>
        <strain evidence="6">ATCC MYA-4447 / BCRC 22081 / CBS 7064 / NBRC 10061 / NRRL Y-12695</strain>
    </source>
</reference>
<dbReference type="HOGENOM" id="CLU_012774_2_1_1"/>
<evidence type="ECO:0000313" key="6">
    <source>
        <dbReference type="Proteomes" id="UP000005222"/>
    </source>
</evidence>